<sequence>MRPDEHKRKKSAQYQNKKKHTASDKHEGKLPVKKDVDENLKIPGTENLDGKKEAADSSDGAKFSRRKLTSNWEKYEIQNEEDPHLGITQRGESFEKLLKSAGASNSQFRFKDETFWEDDVSDLPTTWMTVDVMALADSLNSLTLCQKFSISKEHFTDDQLKVMKVETEECSKGLSGSSQIKLNQRENSNSVTPAKTEGSQLNKCLTREIISSEQSLDMLASSNNDSPHSCINDKDLDSLLSVEKVEKSPNLKHSEVADDTSADELEDWLDSVLD</sequence>
<evidence type="ECO:0000313" key="2">
    <source>
        <dbReference type="EnsemblMetazoa" id="G11845.3:cds"/>
    </source>
</evidence>
<feature type="region of interest" description="Disordered" evidence="1">
    <location>
        <begin position="175"/>
        <end position="200"/>
    </location>
</feature>
<dbReference type="OMA" id="ANKKNHG"/>
<proteinExistence type="predicted"/>
<organism evidence="2 3">
    <name type="scientific">Magallana gigas</name>
    <name type="common">Pacific oyster</name>
    <name type="synonym">Crassostrea gigas</name>
    <dbReference type="NCBI Taxonomy" id="29159"/>
    <lineage>
        <taxon>Eukaryota</taxon>
        <taxon>Metazoa</taxon>
        <taxon>Spiralia</taxon>
        <taxon>Lophotrochozoa</taxon>
        <taxon>Mollusca</taxon>
        <taxon>Bivalvia</taxon>
        <taxon>Autobranchia</taxon>
        <taxon>Pteriomorphia</taxon>
        <taxon>Ostreida</taxon>
        <taxon>Ostreoidea</taxon>
        <taxon>Ostreidae</taxon>
        <taxon>Magallana</taxon>
    </lineage>
</organism>
<protein>
    <recommendedName>
        <fullName evidence="4">Cell death regulator Aven</fullName>
    </recommendedName>
</protein>
<evidence type="ECO:0000256" key="1">
    <source>
        <dbReference type="SAM" id="MobiDB-lite"/>
    </source>
</evidence>
<dbReference type="EnsemblMetazoa" id="G11845.4">
    <property type="protein sequence ID" value="G11845.4:cds"/>
    <property type="gene ID" value="G11845"/>
</dbReference>
<reference evidence="2" key="1">
    <citation type="submission" date="2022-08" db="UniProtKB">
        <authorList>
            <consortium name="EnsemblMetazoa"/>
        </authorList>
    </citation>
    <scope>IDENTIFICATION</scope>
    <source>
        <strain evidence="2">05x7-T-G4-1.051#20</strain>
    </source>
</reference>
<dbReference type="EnsemblMetazoa" id="G11845.1">
    <property type="protein sequence ID" value="G11845.1:cds"/>
    <property type="gene ID" value="G11845"/>
</dbReference>
<evidence type="ECO:0000313" key="3">
    <source>
        <dbReference type="Proteomes" id="UP000005408"/>
    </source>
</evidence>
<dbReference type="EnsemblMetazoa" id="G11845.3">
    <property type="protein sequence ID" value="G11845.3:cds"/>
    <property type="gene ID" value="G11845"/>
</dbReference>
<accession>A0A8W8I0P9</accession>
<feature type="compositionally biased region" description="Basic residues" evidence="1">
    <location>
        <begin position="7"/>
        <end position="20"/>
    </location>
</feature>
<dbReference type="PANTHER" id="PTHR16524">
    <property type="entry name" value="CELL DEATH REGULATOR AVEN"/>
    <property type="match status" value="1"/>
</dbReference>
<name>A0A8W8I0P9_MAGGI</name>
<feature type="compositionally biased region" description="Basic and acidic residues" evidence="1">
    <location>
        <begin position="21"/>
        <end position="40"/>
    </location>
</feature>
<dbReference type="OrthoDB" id="6338233at2759"/>
<dbReference type="GO" id="GO:0010972">
    <property type="term" value="P:negative regulation of G2/M transition of mitotic cell cycle"/>
    <property type="evidence" value="ECO:0007669"/>
    <property type="project" value="TreeGrafter"/>
</dbReference>
<feature type="region of interest" description="Disordered" evidence="1">
    <location>
        <begin position="1"/>
        <end position="63"/>
    </location>
</feature>
<keyword evidence="3" id="KW-1185">Reference proteome</keyword>
<dbReference type="Proteomes" id="UP000005408">
    <property type="component" value="Unassembled WGS sequence"/>
</dbReference>
<dbReference type="AlphaFoldDB" id="A0A8W8I0P9"/>
<dbReference type="PANTHER" id="PTHR16524:SF2">
    <property type="entry name" value="CELL DEATH REGULATOR AVEN"/>
    <property type="match status" value="1"/>
</dbReference>
<dbReference type="EnsemblMetazoa" id="G11845.2">
    <property type="protein sequence ID" value="G11845.2:cds"/>
    <property type="gene ID" value="G11845"/>
</dbReference>
<evidence type="ECO:0008006" key="4">
    <source>
        <dbReference type="Google" id="ProtNLM"/>
    </source>
</evidence>
<dbReference type="InterPro" id="IPR026187">
    <property type="entry name" value="Aven"/>
</dbReference>